<protein>
    <recommendedName>
        <fullName evidence="3">Heat shock 70 kDa protein 12B</fullName>
    </recommendedName>
</protein>
<evidence type="ECO:0008006" key="3">
    <source>
        <dbReference type="Google" id="ProtNLM"/>
    </source>
</evidence>
<dbReference type="EMBL" id="VCHE01000013">
    <property type="protein sequence ID" value="KAB2578171.1"/>
    <property type="molecule type" value="Genomic_DNA"/>
</dbReference>
<name>A0A5N5DLG3_9PEZI</name>
<gene>
    <name evidence="1" type="ORF">DBV05_g3261</name>
</gene>
<comment type="caution">
    <text evidence="1">The sequence shown here is derived from an EMBL/GenBank/DDBJ whole genome shotgun (WGS) entry which is preliminary data.</text>
</comment>
<dbReference type="OrthoDB" id="2394218at2759"/>
<dbReference type="Gene3D" id="3.90.640.10">
    <property type="entry name" value="Actin, Chain A, domain 4"/>
    <property type="match status" value="1"/>
</dbReference>
<keyword evidence="2" id="KW-1185">Reference proteome</keyword>
<dbReference type="SUPFAM" id="SSF53067">
    <property type="entry name" value="Actin-like ATPase domain"/>
    <property type="match status" value="2"/>
</dbReference>
<dbReference type="PANTHER" id="PTHR42749:SF1">
    <property type="entry name" value="CELL SHAPE-DETERMINING PROTEIN MREB"/>
    <property type="match status" value="1"/>
</dbReference>
<dbReference type="InterPro" id="IPR043129">
    <property type="entry name" value="ATPase_NBD"/>
</dbReference>
<proteinExistence type="predicted"/>
<dbReference type="PANTHER" id="PTHR42749">
    <property type="entry name" value="CELL SHAPE-DETERMINING PROTEIN MREB"/>
    <property type="match status" value="1"/>
</dbReference>
<organism evidence="1 2">
    <name type="scientific">Lasiodiplodia theobromae</name>
    <dbReference type="NCBI Taxonomy" id="45133"/>
    <lineage>
        <taxon>Eukaryota</taxon>
        <taxon>Fungi</taxon>
        <taxon>Dikarya</taxon>
        <taxon>Ascomycota</taxon>
        <taxon>Pezizomycotina</taxon>
        <taxon>Dothideomycetes</taxon>
        <taxon>Dothideomycetes incertae sedis</taxon>
        <taxon>Botryosphaeriales</taxon>
        <taxon>Botryosphaeriaceae</taxon>
        <taxon>Lasiodiplodia</taxon>
    </lineage>
</organism>
<evidence type="ECO:0000313" key="2">
    <source>
        <dbReference type="Proteomes" id="UP000325902"/>
    </source>
</evidence>
<dbReference type="CDD" id="cd10170">
    <property type="entry name" value="ASKHA_NBD_HSP70"/>
    <property type="match status" value="1"/>
</dbReference>
<reference evidence="1 2" key="1">
    <citation type="journal article" date="2019" name="Sci. Rep.">
        <title>A multi-omics analysis of the grapevine pathogen Lasiodiplodia theobromae reveals that temperature affects the expression of virulence- and pathogenicity-related genes.</title>
        <authorList>
            <person name="Felix C."/>
            <person name="Meneses R."/>
            <person name="Goncalves M.F.M."/>
            <person name="Tilleman L."/>
            <person name="Duarte A.S."/>
            <person name="Jorrin-Novo J.V."/>
            <person name="Van de Peer Y."/>
            <person name="Deforce D."/>
            <person name="Van Nieuwerburgh F."/>
            <person name="Esteves A.C."/>
            <person name="Alves A."/>
        </authorList>
    </citation>
    <scope>NUCLEOTIDE SEQUENCE [LARGE SCALE GENOMIC DNA]</scope>
    <source>
        <strain evidence="1 2">LA-SOL3</strain>
    </source>
</reference>
<evidence type="ECO:0000313" key="1">
    <source>
        <dbReference type="EMBL" id="KAB2578171.1"/>
    </source>
</evidence>
<accession>A0A5N5DLG3</accession>
<sequence>MYLNGVDRQQMSADRPHMVVAVDFGMTCTGVSYANLSIGSETIRWIQKWPGRGQANENKVPTVLVYPHNSQIPSSWGFNSETISEQTADDREYREWFKTYLDVFRLQRAQAELPNDTPKSIHEVEKLFEDYMRHLYQHIEFVLSYELAGAYWPDAYIEFIFSVPTTWNNHTVERFRTIIHRAGFGQHLRHVVSIGLTEAEAAAVHTSTEASGIFRDRDILLVCDAGGGTTDLSVLKVVTNQSQWMSLQQLDVVFGETIGSAAIDNDFENLALQRLSRIDRSAIGLEPEEAAWQMMKSKEFQNAKCEHGSPSDTPIFSICVPQIDRNYSQVDIGVMHGEMRFRREDLQLLFDKQVQKLFGLIDHQLERLQRRYPGEQVTHVILSGGLGNSAYVQKRLMERYARGRHTFLNAQNIHFRTAPDPQLAVSKGLVTDHLRKLRSGKSVLDWRCCRASYGTLCKVAYEKNNPDHRGKKVHKDPINGKLYISNAIAWFIRKGEPIRVNDAIMHNFSRKLTPGDPQRAFPTWIIKSDNDVDILPFQMGPGAEILCEIQSDLSNADQREFKQKNRRFWQTSQRHYLVEYQIQVIIGPADLRFELWFNGQKLSRDQPIRVEWSPATPPTMMTTAVVAAEMPATPQTRHASEESVYVPRNEEHRRTLGSLANILSGR</sequence>
<dbReference type="Proteomes" id="UP000325902">
    <property type="component" value="Unassembled WGS sequence"/>
</dbReference>
<dbReference type="Gene3D" id="3.30.420.40">
    <property type="match status" value="2"/>
</dbReference>
<dbReference type="AlphaFoldDB" id="A0A5N5DLG3"/>